<gene>
    <name evidence="2" type="ORF">AVEN_22047_1</name>
</gene>
<feature type="compositionally biased region" description="Basic residues" evidence="1">
    <location>
        <begin position="1"/>
        <end position="12"/>
    </location>
</feature>
<evidence type="ECO:0000313" key="2">
    <source>
        <dbReference type="EMBL" id="GBO28058.1"/>
    </source>
</evidence>
<proteinExistence type="predicted"/>
<evidence type="ECO:0000256" key="1">
    <source>
        <dbReference type="SAM" id="MobiDB-lite"/>
    </source>
</evidence>
<sequence length="88" mass="9866">MPAAPSRHKRRSTTASRTNARANMSLCRQRSLKQPVNAAHTTNRQMPRYGGLSAITAAHEKTTVVRRYNIATAAQNGDDKHTPWRCHE</sequence>
<dbReference type="EMBL" id="BGPR01051082">
    <property type="protein sequence ID" value="GBO28058.1"/>
    <property type="molecule type" value="Genomic_DNA"/>
</dbReference>
<organism evidence="2 3">
    <name type="scientific">Araneus ventricosus</name>
    <name type="common">Orbweaver spider</name>
    <name type="synonym">Epeira ventricosa</name>
    <dbReference type="NCBI Taxonomy" id="182803"/>
    <lineage>
        <taxon>Eukaryota</taxon>
        <taxon>Metazoa</taxon>
        <taxon>Ecdysozoa</taxon>
        <taxon>Arthropoda</taxon>
        <taxon>Chelicerata</taxon>
        <taxon>Arachnida</taxon>
        <taxon>Araneae</taxon>
        <taxon>Araneomorphae</taxon>
        <taxon>Entelegynae</taxon>
        <taxon>Araneoidea</taxon>
        <taxon>Araneidae</taxon>
        <taxon>Araneus</taxon>
    </lineage>
</organism>
<feature type="compositionally biased region" description="Low complexity" evidence="1">
    <location>
        <begin position="13"/>
        <end position="23"/>
    </location>
</feature>
<dbReference type="Proteomes" id="UP000499080">
    <property type="component" value="Unassembled WGS sequence"/>
</dbReference>
<keyword evidence="3" id="KW-1185">Reference proteome</keyword>
<name>A0A4Y2VUJ3_ARAVE</name>
<comment type="caution">
    <text evidence="2">The sequence shown here is derived from an EMBL/GenBank/DDBJ whole genome shotgun (WGS) entry which is preliminary data.</text>
</comment>
<evidence type="ECO:0000313" key="3">
    <source>
        <dbReference type="Proteomes" id="UP000499080"/>
    </source>
</evidence>
<protein>
    <submittedName>
        <fullName evidence="2">Uncharacterized protein</fullName>
    </submittedName>
</protein>
<reference evidence="2 3" key="1">
    <citation type="journal article" date="2019" name="Sci. Rep.">
        <title>Orb-weaving spider Araneus ventricosus genome elucidates the spidroin gene catalogue.</title>
        <authorList>
            <person name="Kono N."/>
            <person name="Nakamura H."/>
            <person name="Ohtoshi R."/>
            <person name="Moran D.A.P."/>
            <person name="Shinohara A."/>
            <person name="Yoshida Y."/>
            <person name="Fujiwara M."/>
            <person name="Mori M."/>
            <person name="Tomita M."/>
            <person name="Arakawa K."/>
        </authorList>
    </citation>
    <scope>NUCLEOTIDE SEQUENCE [LARGE SCALE GENOMIC DNA]</scope>
</reference>
<feature type="region of interest" description="Disordered" evidence="1">
    <location>
        <begin position="1"/>
        <end position="23"/>
    </location>
</feature>
<dbReference type="AlphaFoldDB" id="A0A4Y2VUJ3"/>
<accession>A0A4Y2VUJ3</accession>